<evidence type="ECO:0000313" key="7">
    <source>
        <dbReference type="Proteomes" id="UP001304300"/>
    </source>
</evidence>
<protein>
    <submittedName>
        <fullName evidence="6">Chondroitinase family polysaccharide lyase</fullName>
    </submittedName>
</protein>
<sequence length="1554" mass="171366">MLKIRDTLVAILVSTSFAYGALVDSFTDTFTVGGANETGFYTPLNGNPSNIQTFTVTNDVPDGSFFDAANDGFGHLHRTANAKATIGMIRDLGVIEAEDVGKTLIVDAGARHRSGLVSTWALSLDGFSLEGDAQMSLSSFSSGNISGNNDVLLSTVALGNISDNNNRSESGPLTYTVLPGDVGKSAGIKFTVYDSTNDGTGEGIRDLSVDFISLQTVAAKYGNYKNSRIGNINNQTPDALLFFPWREWLYDFDTTEPLDGVTPNNSNIVGSTDYYMTSPQSLKWTSSVGSFLSFDAGVSLSYEWRVIYYLTLGLFQEDSPTGSNKRAFQIDLISADGVVRQTRQMYLHKSGWNILCSELDDLRNYPVDKVRITQTAGQPGDVFLDNFMIYASQRTIVGVATSGIERETQWLENAADYPVTPLTEEEKNAFSTIAERVITYPKKVSNISSSKMNEFRALHSYYKIQTNGDYANGVNPLYYYRGLDKLDAESNPTLQYRKNNELCDRLEDLGKAWYQTNDIGQKAELGDMITDIIRLSITYGGIPNPWYNGRGFVEGVYYTRELLESEGLLDRVAGQIFLQYKVDRILYNNHSWDNPLAQTEGKPEFFWQATADDLNTAAKSTMLSILIAPDSPEKARNLRRTKSWLENVALAFSPHTSGTLKPDGSWYHHWGNRFDNYGWVAGWRGATEWAWWISHTPFELNSETKERMHYMADIHFNVMNSDGYVGPQDAMSRVPSSGFMNLARAGSADGAEAIDPVMGSYWLAYPNDSTYTRNGDLVADMQSRNIQPATKSSGNATLSYDISNVHRRGDWQVYTRGLSKSLYHTQYERDGFLFYNIGGVSLVKEGEATGMQNEYGASLMLRHTSDESNITSGYNFSRAPLVTSIATDYSNLRQIYYQRGSSEFVGGLSTSNGNGIFVQEFDGSNINSYSGRVAENLQFKKSYFYFGDDIVMLASDISDGADNINTETGLLQEPANDGRNALTLANGFTTGSATHDELYTSSDIPWMLNETYGIGIYLMPDQNYRLLQGTQTFGTSTGHIISTYLTHAGQNEGWYECIMRLNASESSMMDLASGMQSDSPDYEVLHRGSKAHVVHSKPHNTTGYAIFDHLDLILEEDDILASVDKPCVVMIQRNSAEDVSITVSYPNKRIEKTADNPVGWSEPTEIELVLNGIFGLERYLQNNAQFNIDYVGTKTILKATVQDGLAGEIHLRKSIAPTTIFASWNFDDAGPGGVDSGQTVTDWSTATPTTANPGWILTQTGAGADSGISVDKSNGKLILTGNGGGITQAILPFGKNEVEGRILSDLGVNSGYTWSGAKFNLVHVDGMDINTLISVSIQRDGDNSNNLITTGSTNASIDGAWEDVFNRLEIRWDVDGADVSVAGLDGGDIQVRRVDFLSAYAPNALLIEVDASDDRIRKLEIDSLDIEIPLVGYANWISNFGIADTSLRAATLDYDGDGYDNFSEYIAMTDPTLSSNFLSVLSLELEEVEETFALTINWDALEGRVCDIYSSTNLMEGFSLIESNLAYPLNSYTWMIPSDAAHGFLQLEIRLEEE</sequence>
<reference evidence="6 7" key="1">
    <citation type="submission" date="2023-10" db="EMBL/GenBank/DDBJ databases">
        <title>Rubellicoccus peritrichatus gen. nov., sp. nov., isolated from an algae of coral reef tank.</title>
        <authorList>
            <person name="Luo J."/>
        </authorList>
    </citation>
    <scope>NUCLEOTIDE SEQUENCE [LARGE SCALE GENOMIC DNA]</scope>
    <source>
        <strain evidence="6 7">CR14</strain>
    </source>
</reference>
<evidence type="ECO:0000259" key="4">
    <source>
        <dbReference type="Pfam" id="PF02278"/>
    </source>
</evidence>
<dbReference type="Gene3D" id="2.60.220.10">
    <property type="entry name" value="Polysaccharide lyase family 8-like, C-terminal"/>
    <property type="match status" value="1"/>
</dbReference>
<dbReference type="GO" id="GO:0005975">
    <property type="term" value="P:carbohydrate metabolic process"/>
    <property type="evidence" value="ECO:0007669"/>
    <property type="project" value="InterPro"/>
</dbReference>
<dbReference type="InterPro" id="IPR015177">
    <property type="entry name" value="Lyase_catalyt"/>
</dbReference>
<dbReference type="GO" id="GO:0030246">
    <property type="term" value="F:carbohydrate binding"/>
    <property type="evidence" value="ECO:0007669"/>
    <property type="project" value="InterPro"/>
</dbReference>
<dbReference type="Pfam" id="PF09093">
    <property type="entry name" value="Lyase_catalyt"/>
    <property type="match status" value="1"/>
</dbReference>
<dbReference type="Gene3D" id="2.60.120.430">
    <property type="entry name" value="Galactose-binding lectin"/>
    <property type="match status" value="1"/>
</dbReference>
<keyword evidence="7" id="KW-1185">Reference proteome</keyword>
<dbReference type="InterPro" id="IPR008929">
    <property type="entry name" value="Chondroitin_lyas"/>
</dbReference>
<gene>
    <name evidence="6" type="ORF">RZN69_02795</name>
</gene>
<keyword evidence="2 6" id="KW-0456">Lyase</keyword>
<keyword evidence="3" id="KW-0732">Signal</keyword>
<evidence type="ECO:0000256" key="3">
    <source>
        <dbReference type="SAM" id="SignalP"/>
    </source>
</evidence>
<name>A0AAQ3QU36_9BACT</name>
<dbReference type="KEGG" id="puo:RZN69_02795"/>
<dbReference type="Pfam" id="PF02278">
    <property type="entry name" value="Lyase_8"/>
    <property type="match status" value="1"/>
</dbReference>
<dbReference type="Gene3D" id="2.70.98.10">
    <property type="match status" value="1"/>
</dbReference>
<accession>A0AAQ3QU36</accession>
<dbReference type="SUPFAM" id="SSF74650">
    <property type="entry name" value="Galactose mutarotase-like"/>
    <property type="match status" value="1"/>
</dbReference>
<feature type="signal peptide" evidence="3">
    <location>
        <begin position="1"/>
        <end position="20"/>
    </location>
</feature>
<evidence type="ECO:0000259" key="5">
    <source>
        <dbReference type="Pfam" id="PF09093"/>
    </source>
</evidence>
<organism evidence="6 7">
    <name type="scientific">Rubellicoccus peritrichatus</name>
    <dbReference type="NCBI Taxonomy" id="3080537"/>
    <lineage>
        <taxon>Bacteria</taxon>
        <taxon>Pseudomonadati</taxon>
        <taxon>Verrucomicrobiota</taxon>
        <taxon>Opitutia</taxon>
        <taxon>Puniceicoccales</taxon>
        <taxon>Cerasicoccaceae</taxon>
        <taxon>Rubellicoccus</taxon>
    </lineage>
</organism>
<dbReference type="EMBL" id="CP136920">
    <property type="protein sequence ID" value="WOO42001.1"/>
    <property type="molecule type" value="Genomic_DNA"/>
</dbReference>
<dbReference type="SUPFAM" id="SSF48230">
    <property type="entry name" value="Chondroitin AC/alginate lyase"/>
    <property type="match status" value="1"/>
</dbReference>
<dbReference type="SUPFAM" id="SSF49863">
    <property type="entry name" value="Hyaluronate lyase-like, C-terminal domain"/>
    <property type="match status" value="1"/>
</dbReference>
<dbReference type="InterPro" id="IPR011071">
    <property type="entry name" value="Lyase_8-like_C"/>
</dbReference>
<evidence type="ECO:0000256" key="2">
    <source>
        <dbReference type="ARBA" id="ARBA00023239"/>
    </source>
</evidence>
<evidence type="ECO:0000256" key="1">
    <source>
        <dbReference type="ARBA" id="ARBA00006699"/>
    </source>
</evidence>
<evidence type="ECO:0000313" key="6">
    <source>
        <dbReference type="EMBL" id="WOO42001.1"/>
    </source>
</evidence>
<proteinExistence type="inferred from homology"/>
<dbReference type="InterPro" id="IPR011013">
    <property type="entry name" value="Gal_mutarotase_sf_dom"/>
</dbReference>
<dbReference type="PANTHER" id="PTHR37322:SF3">
    <property type="entry name" value="CHONDROITIN SULFATE ABC EXOLYASE"/>
    <property type="match status" value="1"/>
</dbReference>
<feature type="chain" id="PRO_5042914532" evidence="3">
    <location>
        <begin position="21"/>
        <end position="1554"/>
    </location>
</feature>
<dbReference type="InterPro" id="IPR039174">
    <property type="entry name" value="Chondroitin_ABC_lyase"/>
</dbReference>
<dbReference type="GO" id="GO:0005576">
    <property type="term" value="C:extracellular region"/>
    <property type="evidence" value="ECO:0007669"/>
    <property type="project" value="InterPro"/>
</dbReference>
<dbReference type="RefSeq" id="WP_317834485.1">
    <property type="nucleotide sequence ID" value="NZ_CP136920.1"/>
</dbReference>
<dbReference type="InterPro" id="IPR014718">
    <property type="entry name" value="GH-type_carb-bd"/>
</dbReference>
<feature type="domain" description="Lyase catalytic" evidence="5">
    <location>
        <begin position="420"/>
        <end position="763"/>
    </location>
</feature>
<dbReference type="Gene3D" id="1.50.10.100">
    <property type="entry name" value="Chondroitin AC/alginate lyase"/>
    <property type="match status" value="1"/>
</dbReference>
<dbReference type="GO" id="GO:0016837">
    <property type="term" value="F:carbon-oxygen lyase activity, acting on polysaccharides"/>
    <property type="evidence" value="ECO:0007669"/>
    <property type="project" value="UniProtKB-ARBA"/>
</dbReference>
<comment type="similarity">
    <text evidence="1">Belongs to the polysaccharide lyase 8 family.</text>
</comment>
<feature type="domain" description="Polysaccharide lyase family 8 central" evidence="4">
    <location>
        <begin position="894"/>
        <end position="1030"/>
    </location>
</feature>
<dbReference type="InterPro" id="IPR003159">
    <property type="entry name" value="Lyase_8_central_dom"/>
</dbReference>
<dbReference type="Proteomes" id="UP001304300">
    <property type="component" value="Chromosome"/>
</dbReference>
<dbReference type="GO" id="GO:0006027">
    <property type="term" value="P:glycosaminoglycan catabolic process"/>
    <property type="evidence" value="ECO:0007669"/>
    <property type="project" value="InterPro"/>
</dbReference>
<dbReference type="PANTHER" id="PTHR37322">
    <property type="match status" value="1"/>
</dbReference>